<dbReference type="Proteomes" id="UP000598174">
    <property type="component" value="Unassembled WGS sequence"/>
</dbReference>
<evidence type="ECO:0000313" key="2">
    <source>
        <dbReference type="Proteomes" id="UP000598174"/>
    </source>
</evidence>
<keyword evidence="2" id="KW-1185">Reference proteome</keyword>
<protein>
    <submittedName>
        <fullName evidence="1">Uncharacterized protein</fullName>
    </submittedName>
</protein>
<sequence length="281" mass="30323">MTQTILPDPYWANMILGRLVHLHVTLVEEQLHQDHRAEVEVLLRDRSTAATVATSLDSALPRHRVFARLLRDMAGTGLAGSIELHELVETIEVSTDGTGRPWSVLVCADGSAAPARNGIARALTHIDELTLGILPRIGLGMIGVGSPPRQFAGAHRETLFLTAEQWELPTADLAELVLAGAARAIVGQWAGSETRAYGLAGLPPSVPALARDFAVGVCTEARRRAGAPRNTWSGPEPVQEPSLPLVSELVRCWWPASGRAQHIFNSPFDYLTSLEPAHARS</sequence>
<dbReference type="EMBL" id="BOMM01000047">
    <property type="protein sequence ID" value="GIE13270.1"/>
    <property type="molecule type" value="Genomic_DNA"/>
</dbReference>
<proteinExistence type="predicted"/>
<organism evidence="1 2">
    <name type="scientific">Paractinoplanes ferrugineus</name>
    <dbReference type="NCBI Taxonomy" id="113564"/>
    <lineage>
        <taxon>Bacteria</taxon>
        <taxon>Bacillati</taxon>
        <taxon>Actinomycetota</taxon>
        <taxon>Actinomycetes</taxon>
        <taxon>Micromonosporales</taxon>
        <taxon>Micromonosporaceae</taxon>
        <taxon>Paractinoplanes</taxon>
    </lineage>
</organism>
<gene>
    <name evidence="1" type="ORF">Afe05nite_51100</name>
</gene>
<name>A0A919J2E2_9ACTN</name>
<evidence type="ECO:0000313" key="1">
    <source>
        <dbReference type="EMBL" id="GIE13270.1"/>
    </source>
</evidence>
<dbReference type="AlphaFoldDB" id="A0A919J2E2"/>
<dbReference type="RefSeq" id="WP_203819714.1">
    <property type="nucleotide sequence ID" value="NZ_BAAABP010000052.1"/>
</dbReference>
<reference evidence="1" key="1">
    <citation type="submission" date="2021-01" db="EMBL/GenBank/DDBJ databases">
        <title>Whole genome shotgun sequence of Actinoplanes ferrugineus NBRC 15555.</title>
        <authorList>
            <person name="Komaki H."/>
            <person name="Tamura T."/>
        </authorList>
    </citation>
    <scope>NUCLEOTIDE SEQUENCE</scope>
    <source>
        <strain evidence="1">NBRC 15555</strain>
    </source>
</reference>
<accession>A0A919J2E2</accession>
<comment type="caution">
    <text evidence="1">The sequence shown here is derived from an EMBL/GenBank/DDBJ whole genome shotgun (WGS) entry which is preliminary data.</text>
</comment>